<feature type="transmembrane region" description="Helical" evidence="6">
    <location>
        <begin position="106"/>
        <end position="123"/>
    </location>
</feature>
<feature type="transmembrane region" description="Helical" evidence="6">
    <location>
        <begin position="42"/>
        <end position="62"/>
    </location>
</feature>
<dbReference type="Proteomes" id="UP000199308">
    <property type="component" value="Unassembled WGS sequence"/>
</dbReference>
<evidence type="ECO:0000313" key="8">
    <source>
        <dbReference type="Proteomes" id="UP000199308"/>
    </source>
</evidence>
<evidence type="ECO:0000256" key="6">
    <source>
        <dbReference type="SAM" id="Phobius"/>
    </source>
</evidence>
<organism evidence="7 8">
    <name type="scientific">Thalassotalea agarivorans</name>
    <name type="common">Thalassomonas agarivorans</name>
    <dbReference type="NCBI Taxonomy" id="349064"/>
    <lineage>
        <taxon>Bacteria</taxon>
        <taxon>Pseudomonadati</taxon>
        <taxon>Pseudomonadota</taxon>
        <taxon>Gammaproteobacteria</taxon>
        <taxon>Alteromonadales</taxon>
        <taxon>Colwelliaceae</taxon>
        <taxon>Thalassotalea</taxon>
    </lineage>
</organism>
<dbReference type="GO" id="GO:0005886">
    <property type="term" value="C:plasma membrane"/>
    <property type="evidence" value="ECO:0007669"/>
    <property type="project" value="UniProtKB-SubCell"/>
</dbReference>
<keyword evidence="8" id="KW-1185">Reference proteome</keyword>
<dbReference type="AlphaFoldDB" id="A0A1I0GBU6"/>
<sequence length="129" mass="14211">MANKLVQPGRKFAIKQILIALLVTVLCSVINFIYWGTPSGQSALIGGFVAIIPSIIFAYKAFQFAGASASKKVIDAFFMGEKLKLVLTAVLFAISFRFFSIEPIPFFATYFLTLVAPMLLAINNKFTFN</sequence>
<keyword evidence="5 6" id="KW-0472">Membrane</keyword>
<evidence type="ECO:0000256" key="1">
    <source>
        <dbReference type="ARBA" id="ARBA00004651"/>
    </source>
</evidence>
<dbReference type="InterPro" id="IPR005598">
    <property type="entry name" value="ATP_synth_I"/>
</dbReference>
<reference evidence="7 8" key="1">
    <citation type="submission" date="2016-10" db="EMBL/GenBank/DDBJ databases">
        <authorList>
            <person name="de Groot N.N."/>
        </authorList>
    </citation>
    <scope>NUCLEOTIDE SEQUENCE [LARGE SCALE GENOMIC DNA]</scope>
    <source>
        <strain evidence="7 8">DSM 19706</strain>
    </source>
</reference>
<dbReference type="RefSeq" id="WP_177168916.1">
    <property type="nucleotide sequence ID" value="NZ_AP027363.1"/>
</dbReference>
<feature type="transmembrane region" description="Helical" evidence="6">
    <location>
        <begin position="83"/>
        <end position="100"/>
    </location>
</feature>
<keyword evidence="4 6" id="KW-1133">Transmembrane helix</keyword>
<accession>A0A1I0GBU6</accession>
<dbReference type="STRING" id="349064.SAMN05660429_02397"/>
<keyword evidence="3 6" id="KW-0812">Transmembrane</keyword>
<protein>
    <submittedName>
        <fullName evidence="7">ATP synthase protein I</fullName>
    </submittedName>
</protein>
<name>A0A1I0GBU6_THASX</name>
<evidence type="ECO:0000256" key="2">
    <source>
        <dbReference type="ARBA" id="ARBA00022475"/>
    </source>
</evidence>
<evidence type="ECO:0000256" key="3">
    <source>
        <dbReference type="ARBA" id="ARBA00022692"/>
    </source>
</evidence>
<comment type="subcellular location">
    <subcellularLocation>
        <location evidence="1">Cell membrane</location>
        <topology evidence="1">Multi-pass membrane protein</topology>
    </subcellularLocation>
</comment>
<feature type="transmembrane region" description="Helical" evidence="6">
    <location>
        <begin position="12"/>
        <end position="36"/>
    </location>
</feature>
<dbReference type="EMBL" id="FOHK01000011">
    <property type="protein sequence ID" value="SET68384.1"/>
    <property type="molecule type" value="Genomic_DNA"/>
</dbReference>
<evidence type="ECO:0000256" key="5">
    <source>
        <dbReference type="ARBA" id="ARBA00023136"/>
    </source>
</evidence>
<gene>
    <name evidence="7" type="ORF">SAMN05660429_02397</name>
</gene>
<evidence type="ECO:0000313" key="7">
    <source>
        <dbReference type="EMBL" id="SET68384.1"/>
    </source>
</evidence>
<proteinExistence type="predicted"/>
<keyword evidence="2" id="KW-1003">Cell membrane</keyword>
<dbReference type="Pfam" id="PF03899">
    <property type="entry name" value="ATP-synt_I"/>
    <property type="match status" value="1"/>
</dbReference>
<evidence type="ECO:0000256" key="4">
    <source>
        <dbReference type="ARBA" id="ARBA00022989"/>
    </source>
</evidence>